<dbReference type="KEGG" id="bpm:BURPS1710b_A0487"/>
<evidence type="ECO:0000313" key="3">
    <source>
        <dbReference type="Proteomes" id="UP000002700"/>
    </source>
</evidence>
<feature type="compositionally biased region" description="Low complexity" evidence="1">
    <location>
        <begin position="50"/>
        <end position="68"/>
    </location>
</feature>
<protein>
    <submittedName>
        <fullName evidence="2">Uncharacterized protein</fullName>
    </submittedName>
</protein>
<evidence type="ECO:0000256" key="1">
    <source>
        <dbReference type="SAM" id="MobiDB-lite"/>
    </source>
</evidence>
<accession>Q3JLA7</accession>
<feature type="compositionally biased region" description="Basic and acidic residues" evidence="1">
    <location>
        <begin position="296"/>
        <end position="305"/>
    </location>
</feature>
<gene>
    <name evidence="2" type="ordered locus">BURPS1710b_A0487</name>
</gene>
<name>Q3JLA7_BURP1</name>
<feature type="region of interest" description="Disordered" evidence="1">
    <location>
        <begin position="40"/>
        <end position="152"/>
    </location>
</feature>
<feature type="compositionally biased region" description="Basic and acidic residues" evidence="1">
    <location>
        <begin position="139"/>
        <end position="151"/>
    </location>
</feature>
<dbReference type="HOGENOM" id="CLU_499392_0_0_4"/>
<sequence>MRRRARGRARPARHAGFLAGRRSIHRFGNPFRERQRIHQRIRPADRRAGARLAAAPRAAAHAGAGPLLPYRARRSGPPRGRSACGVRDGRRRSRLDVHERRPVRRRRELPRVPAQGGRDRRSAASRDRRSGHGQGGRHLRADARRSRERRDRSRIRRVFAAAAEDLRGHGGVVPADAARVRRTRLSPLRMEVRQPERAVARGGASLRLHVRGAVPAGGRLQGALARHRVVFDRRRRMAGAALGVRAVARGREFRRARPSAAVAVDVDRGGARALTRDARRGARPVKCPNPGGHARPPSDDNDIRRHFGHGFNAKRAARNGAGDDDRRRRHLGAPRSPAAHAQRLETRRAAESRLLLRALRSAVQRLRRARPREGRHPERDDARAVRHDGRRELHRRAVRGALHRHDRVRLSRRPLRPPRGVYVVAAVVHGRERRDGVPGYRRGPQFLALRRRAGARRRNGDDRHIYLGVGPETDSRPRVRVRAGGRLRRGARGGAARVSAGAACAVRPRRLALGRADRRARRDLRLVDSPPVAGKPALARAAGPA</sequence>
<dbReference type="EMBL" id="CP000125">
    <property type="protein sequence ID" value="ABA51435.1"/>
    <property type="molecule type" value="Genomic_DNA"/>
</dbReference>
<evidence type="ECO:0000313" key="2">
    <source>
        <dbReference type="EMBL" id="ABA51435.1"/>
    </source>
</evidence>
<reference evidence="2 3" key="1">
    <citation type="submission" date="2005-09" db="EMBL/GenBank/DDBJ databases">
        <authorList>
            <person name="Woods D.E."/>
            <person name="Nierman W.C."/>
        </authorList>
    </citation>
    <scope>NUCLEOTIDE SEQUENCE [LARGE SCALE GENOMIC DNA]</scope>
    <source>
        <strain evidence="2 3">1710b</strain>
    </source>
</reference>
<feature type="compositionally biased region" description="Basic and acidic residues" evidence="1">
    <location>
        <begin position="117"/>
        <end position="130"/>
    </location>
</feature>
<organism evidence="2 3">
    <name type="scientific">Burkholderia pseudomallei (strain 1710b)</name>
    <dbReference type="NCBI Taxonomy" id="320372"/>
    <lineage>
        <taxon>Bacteria</taxon>
        <taxon>Pseudomonadati</taxon>
        <taxon>Pseudomonadota</taxon>
        <taxon>Betaproteobacteria</taxon>
        <taxon>Burkholderiales</taxon>
        <taxon>Burkholderiaceae</taxon>
        <taxon>Burkholderia</taxon>
        <taxon>pseudomallei group</taxon>
    </lineage>
</organism>
<proteinExistence type="predicted"/>
<dbReference type="AlphaFoldDB" id="Q3JLA7"/>
<dbReference type="EnsemblBacteria" id="ABA51435">
    <property type="protein sequence ID" value="ABA51435"/>
    <property type="gene ID" value="BURPS1710b_A0487"/>
</dbReference>
<feature type="region of interest" description="Disordered" evidence="1">
    <location>
        <begin position="274"/>
        <end position="344"/>
    </location>
</feature>
<dbReference type="Proteomes" id="UP000002700">
    <property type="component" value="Chromosome II"/>
</dbReference>